<proteinExistence type="predicted"/>
<dbReference type="RefSeq" id="WP_078812767.1">
    <property type="nucleotide sequence ID" value="NZ_FUYE01000004.1"/>
</dbReference>
<dbReference type="InterPro" id="IPR039561">
    <property type="entry name" value="Peptidase_M15C"/>
</dbReference>
<dbReference type="GO" id="GO:0008233">
    <property type="term" value="F:peptidase activity"/>
    <property type="evidence" value="ECO:0007669"/>
    <property type="project" value="InterPro"/>
</dbReference>
<dbReference type="OrthoDB" id="9799970at2"/>
<dbReference type="Proteomes" id="UP000190774">
    <property type="component" value="Unassembled WGS sequence"/>
</dbReference>
<evidence type="ECO:0000259" key="2">
    <source>
        <dbReference type="Pfam" id="PF13539"/>
    </source>
</evidence>
<dbReference type="InterPro" id="IPR036366">
    <property type="entry name" value="PGBDSf"/>
</dbReference>
<dbReference type="SUPFAM" id="SSF47090">
    <property type="entry name" value="PGBD-like"/>
    <property type="match status" value="1"/>
</dbReference>
<dbReference type="SUPFAM" id="SSF55166">
    <property type="entry name" value="Hedgehog/DD-peptidase"/>
    <property type="match status" value="1"/>
</dbReference>
<protein>
    <submittedName>
        <fullName evidence="3">Putative peptidoglycan binding domain-containing protein</fullName>
    </submittedName>
</protein>
<dbReference type="STRING" id="48467.SAMN02745166_01571"/>
<name>A0A1T4XIB9_9BACT</name>
<reference evidence="4" key="1">
    <citation type="submission" date="2017-02" db="EMBL/GenBank/DDBJ databases">
        <authorList>
            <person name="Varghese N."/>
            <person name="Submissions S."/>
        </authorList>
    </citation>
    <scope>NUCLEOTIDE SEQUENCE [LARGE SCALE GENOMIC DNA]</scope>
    <source>
        <strain evidence="4">ATCC 700200</strain>
    </source>
</reference>
<gene>
    <name evidence="3" type="ORF">SAMN02745166_01571</name>
</gene>
<dbReference type="Gene3D" id="1.10.101.10">
    <property type="entry name" value="PGBD-like superfamily/PGBD"/>
    <property type="match status" value="1"/>
</dbReference>
<accession>A0A1T4XIB9</accession>
<dbReference type="Pfam" id="PF13539">
    <property type="entry name" value="Peptidase_M15_4"/>
    <property type="match status" value="1"/>
</dbReference>
<dbReference type="InterPro" id="IPR009045">
    <property type="entry name" value="Zn_M74/Hedgehog-like"/>
</dbReference>
<dbReference type="Pfam" id="PF01471">
    <property type="entry name" value="PG_binding_1"/>
    <property type="match status" value="1"/>
</dbReference>
<evidence type="ECO:0000313" key="3">
    <source>
        <dbReference type="EMBL" id="SKA89332.1"/>
    </source>
</evidence>
<evidence type="ECO:0000259" key="1">
    <source>
        <dbReference type="Pfam" id="PF01471"/>
    </source>
</evidence>
<feature type="domain" description="Peptidoglycan binding-like" evidence="1">
    <location>
        <begin position="11"/>
        <end position="64"/>
    </location>
</feature>
<dbReference type="InterPro" id="IPR036365">
    <property type="entry name" value="PGBD-like_sf"/>
</dbReference>
<dbReference type="InterPro" id="IPR002477">
    <property type="entry name" value="Peptidoglycan-bd-like"/>
</dbReference>
<dbReference type="EMBL" id="FUYE01000004">
    <property type="protein sequence ID" value="SKA89332.1"/>
    <property type="molecule type" value="Genomic_DNA"/>
</dbReference>
<sequence length="271" mass="30748">MLPVLRRGDKSDAVEVWQNFLVGQGFDPKGADGKFGKDTEAATIAFQKKNKLNDTGVVDNDTYAVAAVLGFKISTDLSTAQTSVNWPPRPTDFGPTNAEKRDAEFGWFDFKHKPEPKDYEHIEILGSWESDNLIVVEVPELATALKKTKARARIHRKIKDPFLALWKAWGEASLLDRVLTWEGAFNSRFIRNKATPQNVKDKNRDALSNHAWGTAFDINYEWNKLGQIPARVGKKGSVRELVQIANQYGFFWGGHFQNRPDGMHFEWGKWV</sequence>
<evidence type="ECO:0000313" key="4">
    <source>
        <dbReference type="Proteomes" id="UP000190774"/>
    </source>
</evidence>
<keyword evidence="4" id="KW-1185">Reference proteome</keyword>
<dbReference type="AlphaFoldDB" id="A0A1T4XIB9"/>
<organism evidence="3 4">
    <name type="scientific">Prosthecobacter debontii</name>
    <dbReference type="NCBI Taxonomy" id="48467"/>
    <lineage>
        <taxon>Bacteria</taxon>
        <taxon>Pseudomonadati</taxon>
        <taxon>Verrucomicrobiota</taxon>
        <taxon>Verrucomicrobiia</taxon>
        <taxon>Verrucomicrobiales</taxon>
        <taxon>Verrucomicrobiaceae</taxon>
        <taxon>Prosthecobacter</taxon>
    </lineage>
</organism>
<feature type="domain" description="Peptidase M15C" evidence="2">
    <location>
        <begin position="204"/>
        <end position="267"/>
    </location>
</feature>
<dbReference type="Gene3D" id="3.30.1380.10">
    <property type="match status" value="1"/>
</dbReference>